<proteinExistence type="inferred from homology"/>
<accession>A0A1H9ACV4</accession>
<dbReference type="Gene3D" id="3.30.370.10">
    <property type="entry name" value="Barstar-like"/>
    <property type="match status" value="1"/>
</dbReference>
<dbReference type="STRING" id="867345.SAMN05421693_10512"/>
<dbReference type="AlphaFoldDB" id="A0A1H9ACV4"/>
<dbReference type="OrthoDB" id="7575400at2"/>
<dbReference type="InterPro" id="IPR035905">
    <property type="entry name" value="Barstar-like_sf"/>
</dbReference>
<dbReference type="Pfam" id="PF01337">
    <property type="entry name" value="Barstar"/>
    <property type="match status" value="1"/>
</dbReference>
<evidence type="ECO:0000313" key="3">
    <source>
        <dbReference type="EMBL" id="SEP74566.1"/>
    </source>
</evidence>
<organism evidence="3 4">
    <name type="scientific">Ectothiorhodospira magna</name>
    <dbReference type="NCBI Taxonomy" id="867345"/>
    <lineage>
        <taxon>Bacteria</taxon>
        <taxon>Pseudomonadati</taxon>
        <taxon>Pseudomonadota</taxon>
        <taxon>Gammaproteobacteria</taxon>
        <taxon>Chromatiales</taxon>
        <taxon>Ectothiorhodospiraceae</taxon>
        <taxon>Ectothiorhodospira</taxon>
    </lineage>
</organism>
<dbReference type="RefSeq" id="WP_090203917.1">
    <property type="nucleotide sequence ID" value="NZ_FOFO01000005.1"/>
</dbReference>
<dbReference type="Proteomes" id="UP000199496">
    <property type="component" value="Unassembled WGS sequence"/>
</dbReference>
<evidence type="ECO:0000256" key="1">
    <source>
        <dbReference type="ARBA" id="ARBA00006845"/>
    </source>
</evidence>
<dbReference type="EMBL" id="FOFO01000005">
    <property type="protein sequence ID" value="SEP74566.1"/>
    <property type="molecule type" value="Genomic_DNA"/>
</dbReference>
<evidence type="ECO:0000259" key="2">
    <source>
        <dbReference type="Pfam" id="PF01337"/>
    </source>
</evidence>
<protein>
    <submittedName>
        <fullName evidence="3">Barstar (Barnase inhibitor)</fullName>
    </submittedName>
</protein>
<dbReference type="InterPro" id="IPR000468">
    <property type="entry name" value="Barstar"/>
</dbReference>
<name>A0A1H9ACV4_9GAMM</name>
<dbReference type="SUPFAM" id="SSF52038">
    <property type="entry name" value="Barstar-related"/>
    <property type="match status" value="1"/>
</dbReference>
<gene>
    <name evidence="3" type="ORF">SAMN05421693_10512</name>
</gene>
<feature type="domain" description="Barstar (barnase inhibitor)" evidence="2">
    <location>
        <begin position="40"/>
        <end position="120"/>
    </location>
</feature>
<reference evidence="3 4" key="1">
    <citation type="submission" date="2016-10" db="EMBL/GenBank/DDBJ databases">
        <authorList>
            <person name="de Groot N.N."/>
        </authorList>
    </citation>
    <scope>NUCLEOTIDE SEQUENCE [LARGE SCALE GENOMIC DNA]</scope>
    <source>
        <strain evidence="3 4">B7-7</strain>
    </source>
</reference>
<keyword evidence="4" id="KW-1185">Reference proteome</keyword>
<comment type="similarity">
    <text evidence="1">Belongs to the barstar family.</text>
</comment>
<sequence>MQPEAIVEAVLHGTYPIIEAPLEGELEALIKTLQDRGLQVVWVDRAPVFDKDTLLHALYQSCGLPAWFGFNWDALADTLGDDEIHEAKSVVLVFGHFSLLRQRSPDTCDTFLDILTEATDLPHGWVRQALLLN</sequence>
<evidence type="ECO:0000313" key="4">
    <source>
        <dbReference type="Proteomes" id="UP000199496"/>
    </source>
</evidence>